<keyword evidence="3" id="KW-1185">Reference proteome</keyword>
<dbReference type="CDD" id="cd03801">
    <property type="entry name" value="GT4_PimA-like"/>
    <property type="match status" value="1"/>
</dbReference>
<name>A0A5C6B374_9BACT</name>
<comment type="caution">
    <text evidence="2">The sequence shown here is derived from an EMBL/GenBank/DDBJ whole genome shotgun (WGS) entry which is preliminary data.</text>
</comment>
<dbReference type="PANTHER" id="PTHR12526:SF638">
    <property type="entry name" value="SPORE COAT PROTEIN SA"/>
    <property type="match status" value="1"/>
</dbReference>
<dbReference type="PANTHER" id="PTHR12526">
    <property type="entry name" value="GLYCOSYLTRANSFERASE"/>
    <property type="match status" value="1"/>
</dbReference>
<dbReference type="Gene3D" id="3.40.50.2000">
    <property type="entry name" value="Glycogen Phosphorylase B"/>
    <property type="match status" value="2"/>
</dbReference>
<dbReference type="OrthoDB" id="258796at2"/>
<proteinExistence type="predicted"/>
<keyword evidence="2" id="KW-0808">Transferase</keyword>
<reference evidence="2 3" key="1">
    <citation type="submission" date="2019-02" db="EMBL/GenBank/DDBJ databases">
        <title>Deep-cultivation of Planctomycetes and their phenomic and genomic characterization uncovers novel biology.</title>
        <authorList>
            <person name="Wiegand S."/>
            <person name="Jogler M."/>
            <person name="Boedeker C."/>
            <person name="Pinto D."/>
            <person name="Vollmers J."/>
            <person name="Rivas-Marin E."/>
            <person name="Kohn T."/>
            <person name="Peeters S.H."/>
            <person name="Heuer A."/>
            <person name="Rast P."/>
            <person name="Oberbeckmann S."/>
            <person name="Bunk B."/>
            <person name="Jeske O."/>
            <person name="Meyerdierks A."/>
            <person name="Storesund J.E."/>
            <person name="Kallscheuer N."/>
            <person name="Luecker S."/>
            <person name="Lage O.M."/>
            <person name="Pohl T."/>
            <person name="Merkel B.J."/>
            <person name="Hornburger P."/>
            <person name="Mueller R.-W."/>
            <person name="Bruemmer F."/>
            <person name="Labrenz M."/>
            <person name="Spormann A.M."/>
            <person name="Op Den Camp H."/>
            <person name="Overmann J."/>
            <person name="Amann R."/>
            <person name="Jetten M.S.M."/>
            <person name="Mascher T."/>
            <person name="Medema M.H."/>
            <person name="Devos D.P."/>
            <person name="Kaster A.-K."/>
            <person name="Ovreas L."/>
            <person name="Rohde M."/>
            <person name="Galperin M.Y."/>
            <person name="Jogler C."/>
        </authorList>
    </citation>
    <scope>NUCLEOTIDE SEQUENCE [LARGE SCALE GENOMIC DNA]</scope>
    <source>
        <strain evidence="2 3">Pla52n</strain>
    </source>
</reference>
<evidence type="ECO:0000259" key="1">
    <source>
        <dbReference type="Pfam" id="PF00534"/>
    </source>
</evidence>
<dbReference type="AlphaFoldDB" id="A0A5C6B374"/>
<dbReference type="EMBL" id="SJPN01000002">
    <property type="protein sequence ID" value="TWU05962.1"/>
    <property type="molecule type" value="Genomic_DNA"/>
</dbReference>
<evidence type="ECO:0000313" key="3">
    <source>
        <dbReference type="Proteomes" id="UP000320176"/>
    </source>
</evidence>
<dbReference type="Pfam" id="PF00534">
    <property type="entry name" value="Glycos_transf_1"/>
    <property type="match status" value="1"/>
</dbReference>
<keyword evidence="2" id="KW-0328">Glycosyltransferase</keyword>
<dbReference type="RefSeq" id="WP_146519127.1">
    <property type="nucleotide sequence ID" value="NZ_CP151726.1"/>
</dbReference>
<feature type="domain" description="Glycosyl transferase family 1" evidence="1">
    <location>
        <begin position="184"/>
        <end position="340"/>
    </location>
</feature>
<dbReference type="Proteomes" id="UP000320176">
    <property type="component" value="Unassembled WGS sequence"/>
</dbReference>
<dbReference type="GO" id="GO:0016757">
    <property type="term" value="F:glycosyltransferase activity"/>
    <property type="evidence" value="ECO:0007669"/>
    <property type="project" value="UniProtKB-KW"/>
</dbReference>
<evidence type="ECO:0000313" key="2">
    <source>
        <dbReference type="EMBL" id="TWU05962.1"/>
    </source>
</evidence>
<organism evidence="2 3">
    <name type="scientific">Stieleria varia</name>
    <dbReference type="NCBI Taxonomy" id="2528005"/>
    <lineage>
        <taxon>Bacteria</taxon>
        <taxon>Pseudomonadati</taxon>
        <taxon>Planctomycetota</taxon>
        <taxon>Planctomycetia</taxon>
        <taxon>Pirellulales</taxon>
        <taxon>Pirellulaceae</taxon>
        <taxon>Stieleria</taxon>
    </lineage>
</organism>
<gene>
    <name evidence="2" type="ORF">Pla52n_16780</name>
</gene>
<sequence length="459" mass="51738">MQRKILILYYSSHTVCGIGTWLELLAPELEANGWEVTIGLAWGREFHDPAKIEACRPGFRTVWMDGRTGTEEGRVLAICRAIKQVDPEIVILNCLDSAFEAIQRVRNEGRDLRLVVTNHGNFSHQAAALLSHRDEIDLAVCIGRQSMAVMGMPPWGFDAERLVHLPNAVQGTANENESHGSALRVGFAGRLDSEGRKRVRDTIPFFQRLHELSPSAELWIAGDGNISHEIKEFANQFPEHVRCFGRLSREQLYRDFFPHLDVFVNFSSNEAFCLSIAEAMAHGVVPVTSEFFGLHDEGLVLPKVNALTFPVGDVEQAAILVAGLLNDSVERERMGDNARRHINENFSPHASGLRWSKALEECWARPSITSGTSFQTPRRRGKFGIPESWLERYRRLRHRYFPHQSGGEEWPHYRCRNSDLLENVSNAMGISIAPDAIPHFPQLPSTSVENAHLDQKSHQ</sequence>
<accession>A0A5C6B374</accession>
<dbReference type="SUPFAM" id="SSF53756">
    <property type="entry name" value="UDP-Glycosyltransferase/glycogen phosphorylase"/>
    <property type="match status" value="1"/>
</dbReference>
<dbReference type="InterPro" id="IPR001296">
    <property type="entry name" value="Glyco_trans_1"/>
</dbReference>
<protein>
    <submittedName>
        <fullName evidence="2">UDP-D-galactose:(Glucosyl)lipopolysaccharide-1, 6-D-galactosyltransferase</fullName>
    </submittedName>
</protein>